<dbReference type="eggNOG" id="KOG2132">
    <property type="taxonomic scope" value="Eukaryota"/>
</dbReference>
<dbReference type="Gene3D" id="2.60.120.10">
    <property type="entry name" value="Jelly Rolls"/>
    <property type="match status" value="1"/>
</dbReference>
<dbReference type="Proteomes" id="UP000007875">
    <property type="component" value="Unassembled WGS sequence"/>
</dbReference>
<dbReference type="GO" id="GO:0005634">
    <property type="term" value="C:nucleus"/>
    <property type="evidence" value="ECO:0007669"/>
    <property type="project" value="TreeGrafter"/>
</dbReference>
<dbReference type="FunCoup" id="H2ZFW9">
    <property type="interactions" value="7"/>
</dbReference>
<dbReference type="GO" id="GO:0005737">
    <property type="term" value="C:cytoplasm"/>
    <property type="evidence" value="ECO:0007669"/>
    <property type="project" value="TreeGrafter"/>
</dbReference>
<reference evidence="2" key="2">
    <citation type="submission" date="2025-08" db="UniProtKB">
        <authorList>
            <consortium name="Ensembl"/>
        </authorList>
    </citation>
    <scope>IDENTIFICATION</scope>
</reference>
<proteinExistence type="predicted"/>
<dbReference type="InterPro" id="IPR027452">
    <property type="entry name" value="FIH-1_dom_II"/>
</dbReference>
<dbReference type="FunFam" id="2.60.120.10:FF:000042">
    <property type="entry name" value="Hypoxia-inducible factor 1-alpha inhibitor"/>
    <property type="match status" value="1"/>
</dbReference>
<dbReference type="Ensembl" id="ENSCSAVT00000016666.1">
    <property type="protein sequence ID" value="ENSCSAVP00000016485.1"/>
    <property type="gene ID" value="ENSCSAVG00000009696.1"/>
</dbReference>
<dbReference type="InParanoid" id="H2ZFW9"/>
<evidence type="ECO:0000259" key="1">
    <source>
        <dbReference type="PROSITE" id="PS51184"/>
    </source>
</evidence>
<dbReference type="GO" id="GO:0030947">
    <property type="term" value="P:regulation of vascular endothelial growth factor receptor signaling pathway"/>
    <property type="evidence" value="ECO:0007669"/>
    <property type="project" value="Ensembl"/>
</dbReference>
<dbReference type="Pfam" id="PF13621">
    <property type="entry name" value="Cupin_8"/>
    <property type="match status" value="1"/>
</dbReference>
<dbReference type="STRING" id="51511.ENSCSAVP00000016485"/>
<evidence type="ECO:0000313" key="3">
    <source>
        <dbReference type="Proteomes" id="UP000007875"/>
    </source>
</evidence>
<dbReference type="AlphaFoldDB" id="H2ZFW9"/>
<dbReference type="GO" id="GO:0036140">
    <property type="term" value="F:[protein]-asparagine 3-dioxygenase activity"/>
    <property type="evidence" value="ECO:0007669"/>
    <property type="project" value="TreeGrafter"/>
</dbReference>
<keyword evidence="3" id="KW-1185">Reference proteome</keyword>
<dbReference type="SUPFAM" id="SSF51197">
    <property type="entry name" value="Clavaminate synthase-like"/>
    <property type="match status" value="1"/>
</dbReference>
<dbReference type="InterPro" id="IPR003347">
    <property type="entry name" value="JmjC_dom"/>
</dbReference>
<name>H2ZFW9_CIOSA</name>
<organism evidence="2 3">
    <name type="scientific">Ciona savignyi</name>
    <name type="common">Pacific transparent sea squirt</name>
    <dbReference type="NCBI Taxonomy" id="51511"/>
    <lineage>
        <taxon>Eukaryota</taxon>
        <taxon>Metazoa</taxon>
        <taxon>Chordata</taxon>
        <taxon>Tunicata</taxon>
        <taxon>Ascidiacea</taxon>
        <taxon>Phlebobranchia</taxon>
        <taxon>Cionidae</taxon>
        <taxon>Ciona</taxon>
    </lineage>
</organism>
<dbReference type="PANTHER" id="PTHR12461:SF105">
    <property type="entry name" value="HYPOXIA-INDUCIBLE FACTOR 1-ALPHA INHIBITOR"/>
    <property type="match status" value="1"/>
</dbReference>
<dbReference type="GO" id="GO:0071532">
    <property type="term" value="F:ankyrin repeat binding"/>
    <property type="evidence" value="ECO:0007669"/>
    <property type="project" value="TreeGrafter"/>
</dbReference>
<sequence>FDSNSINKYPFPSEQIPRLSVADPETYRLIKESKPVIITDTNLVGSAAKWDLNYLHENLGKGLFYVYTSNTNKFKYYNSNRAEQCKSFVNPTERHHVTFPQFLQMLKRCSCTDEKVYLQQILNDTVGTNIVDDFLQFNWDWVNKCKAAFGWGQLSSNLLLIGLEGNITPVHYDEQENFFAQISGYKRCILFSPDQFDCLYPHPVAHPCDRQSQVDLSNPDYKRFPKFRNVRPTEAIVGPGDVLYIPMYWWHQIESLLSRGLPPVTVSVNFWYKGSALPDKIEYPLTPQQRVSVMRNVEKMLAAALDDPDKVGGLLRSIVEGRYTDHALS</sequence>
<reference evidence="3" key="1">
    <citation type="submission" date="2003-08" db="EMBL/GenBank/DDBJ databases">
        <authorList>
            <person name="Birren B."/>
            <person name="Nusbaum C."/>
            <person name="Abebe A."/>
            <person name="Abouelleil A."/>
            <person name="Adekoya E."/>
            <person name="Ait-zahra M."/>
            <person name="Allen N."/>
            <person name="Allen T."/>
            <person name="An P."/>
            <person name="Anderson M."/>
            <person name="Anderson S."/>
            <person name="Arachchi H."/>
            <person name="Armbruster J."/>
            <person name="Bachantsang P."/>
            <person name="Baldwin J."/>
            <person name="Barry A."/>
            <person name="Bayul T."/>
            <person name="Blitshsteyn B."/>
            <person name="Bloom T."/>
            <person name="Blye J."/>
            <person name="Boguslavskiy L."/>
            <person name="Borowsky M."/>
            <person name="Boukhgalter B."/>
            <person name="Brunache A."/>
            <person name="Butler J."/>
            <person name="Calixte N."/>
            <person name="Calvo S."/>
            <person name="Camarata J."/>
            <person name="Campo K."/>
            <person name="Chang J."/>
            <person name="Cheshatsang Y."/>
            <person name="Citroen M."/>
            <person name="Collymore A."/>
            <person name="Considine T."/>
            <person name="Cook A."/>
            <person name="Cooke P."/>
            <person name="Corum B."/>
            <person name="Cuomo C."/>
            <person name="David R."/>
            <person name="Dawoe T."/>
            <person name="Degray S."/>
            <person name="Dodge S."/>
            <person name="Dooley K."/>
            <person name="Dorje P."/>
            <person name="Dorjee K."/>
            <person name="Dorris L."/>
            <person name="Duffey N."/>
            <person name="Dupes A."/>
            <person name="Elkins T."/>
            <person name="Engels R."/>
            <person name="Erickson J."/>
            <person name="Farina A."/>
            <person name="Faro S."/>
            <person name="Ferreira P."/>
            <person name="Fischer H."/>
            <person name="Fitzgerald M."/>
            <person name="Foley K."/>
            <person name="Gage D."/>
            <person name="Galagan J."/>
            <person name="Gearin G."/>
            <person name="Gnerre S."/>
            <person name="Gnirke A."/>
            <person name="Goyette A."/>
            <person name="Graham J."/>
            <person name="Grandbois E."/>
            <person name="Gyaltsen K."/>
            <person name="Hafez N."/>
            <person name="Hagopian D."/>
            <person name="Hagos B."/>
            <person name="Hall J."/>
            <person name="Hatcher B."/>
            <person name="Heller A."/>
            <person name="Higgins H."/>
            <person name="Honan T."/>
            <person name="Horn A."/>
            <person name="Houde N."/>
            <person name="Hughes L."/>
            <person name="Hulme W."/>
            <person name="Husby E."/>
            <person name="Iliev I."/>
            <person name="Jaffe D."/>
            <person name="Jones C."/>
            <person name="Kamal M."/>
            <person name="Kamat A."/>
            <person name="Kamvysselis M."/>
            <person name="Karlsson E."/>
            <person name="Kells C."/>
            <person name="Kieu A."/>
            <person name="Kisner P."/>
            <person name="Kodira C."/>
            <person name="Kulbokas E."/>
            <person name="Labutti K."/>
            <person name="Lama D."/>
            <person name="Landers T."/>
            <person name="Leger J."/>
            <person name="Levine S."/>
            <person name="Lewis D."/>
            <person name="Lewis T."/>
            <person name="Lindblad-toh K."/>
            <person name="Liu X."/>
            <person name="Lokyitsang T."/>
            <person name="Lokyitsang Y."/>
            <person name="Lucien O."/>
            <person name="Lui A."/>
            <person name="Ma L.J."/>
            <person name="Mabbitt R."/>
            <person name="Macdonald J."/>
            <person name="Maclean C."/>
            <person name="Major J."/>
            <person name="Manning J."/>
            <person name="Marabella R."/>
            <person name="Maru K."/>
            <person name="Matthews C."/>
            <person name="Mauceli E."/>
            <person name="Mccarthy M."/>
            <person name="Mcdonough S."/>
            <person name="Mcghee T."/>
            <person name="Meldrim J."/>
            <person name="Meneus L."/>
            <person name="Mesirov J."/>
            <person name="Mihalev A."/>
            <person name="Mihova T."/>
            <person name="Mikkelsen T."/>
            <person name="Mlenga V."/>
            <person name="Moru K."/>
            <person name="Mozes J."/>
            <person name="Mulrain L."/>
            <person name="Munson G."/>
            <person name="Naylor J."/>
            <person name="Newes C."/>
            <person name="Nguyen C."/>
            <person name="Nguyen N."/>
            <person name="Nguyen T."/>
            <person name="Nicol R."/>
            <person name="Nielsen C."/>
            <person name="Nizzari M."/>
            <person name="Norbu C."/>
            <person name="Norbu N."/>
            <person name="O'donnell P."/>
            <person name="Okoawo O."/>
            <person name="O'leary S."/>
            <person name="Omotosho B."/>
            <person name="O'neill K."/>
            <person name="Osman S."/>
            <person name="Parker S."/>
            <person name="Perrin D."/>
            <person name="Phunkhang P."/>
            <person name="Piqani B."/>
            <person name="Purcell S."/>
            <person name="Rachupka T."/>
            <person name="Ramasamy U."/>
            <person name="Rameau R."/>
            <person name="Ray V."/>
            <person name="Raymond C."/>
            <person name="Retta R."/>
            <person name="Richardson S."/>
            <person name="Rise C."/>
            <person name="Rodriguez J."/>
            <person name="Rogers J."/>
            <person name="Rogov P."/>
            <person name="Rutman M."/>
            <person name="Schupbach R."/>
            <person name="Seaman C."/>
            <person name="Settipalli S."/>
            <person name="Sharpe T."/>
            <person name="Sheridan J."/>
            <person name="Sherpa N."/>
            <person name="Shi J."/>
            <person name="Smirnov S."/>
            <person name="Smith C."/>
            <person name="Sougnez C."/>
            <person name="Spencer B."/>
            <person name="Stalker J."/>
            <person name="Stange-thomann N."/>
            <person name="Stavropoulos S."/>
            <person name="Stetson K."/>
            <person name="Stone C."/>
            <person name="Stone S."/>
            <person name="Stubbs M."/>
            <person name="Talamas J."/>
            <person name="Tchuinga P."/>
            <person name="Tenzing P."/>
            <person name="Tesfaye S."/>
            <person name="Theodore J."/>
            <person name="Thoulutsang Y."/>
            <person name="Topham K."/>
            <person name="Towey S."/>
            <person name="Tsamla T."/>
            <person name="Tsomo N."/>
            <person name="Vallee D."/>
            <person name="Vassiliev H."/>
            <person name="Venkataraman V."/>
            <person name="Vinson J."/>
            <person name="Vo A."/>
            <person name="Wade C."/>
            <person name="Wang S."/>
            <person name="Wangchuk T."/>
            <person name="Wangdi T."/>
            <person name="Whittaker C."/>
            <person name="Wilkinson J."/>
            <person name="Wu Y."/>
            <person name="Wyman D."/>
            <person name="Yadav S."/>
            <person name="Yang S."/>
            <person name="Yang X."/>
            <person name="Yeager S."/>
            <person name="Yee E."/>
            <person name="Young G."/>
            <person name="Zainoun J."/>
            <person name="Zembeck L."/>
            <person name="Zimmer A."/>
            <person name="Zody M."/>
            <person name="Lander E."/>
        </authorList>
    </citation>
    <scope>NUCLEOTIDE SEQUENCE [LARGE SCALE GENOMIC DNA]</scope>
</reference>
<accession>H2ZFW9</accession>
<dbReference type="PANTHER" id="PTHR12461">
    <property type="entry name" value="HYPOXIA-INDUCIBLE FACTOR 1 ALPHA INHIBITOR-RELATED"/>
    <property type="match status" value="1"/>
</dbReference>
<reference evidence="2" key="3">
    <citation type="submission" date="2025-09" db="UniProtKB">
        <authorList>
            <consortium name="Ensembl"/>
        </authorList>
    </citation>
    <scope>IDENTIFICATION</scope>
</reference>
<dbReference type="SMART" id="SM00558">
    <property type="entry name" value="JmjC"/>
    <property type="match status" value="1"/>
</dbReference>
<protein>
    <recommendedName>
        <fullName evidence="1">JmjC domain-containing protein</fullName>
    </recommendedName>
</protein>
<dbReference type="GO" id="GO:0036139">
    <property type="term" value="F:peptidyl-histidine dioxygenase activity"/>
    <property type="evidence" value="ECO:0007669"/>
    <property type="project" value="TreeGrafter"/>
</dbReference>
<dbReference type="GO" id="GO:0045746">
    <property type="term" value="P:negative regulation of Notch signaling pathway"/>
    <property type="evidence" value="ECO:0007669"/>
    <property type="project" value="TreeGrafter"/>
</dbReference>
<dbReference type="InterPro" id="IPR014710">
    <property type="entry name" value="RmlC-like_jellyroll"/>
</dbReference>
<dbReference type="InterPro" id="IPR041667">
    <property type="entry name" value="Cupin_8"/>
</dbReference>
<dbReference type="Gene3D" id="1.10.287.1010">
    <property type="entry name" value="Clavaminate synthase-like"/>
    <property type="match status" value="1"/>
</dbReference>
<evidence type="ECO:0000313" key="2">
    <source>
        <dbReference type="Ensembl" id="ENSCSAVP00000016485.1"/>
    </source>
</evidence>
<dbReference type="PROSITE" id="PS51184">
    <property type="entry name" value="JMJC"/>
    <property type="match status" value="1"/>
</dbReference>
<feature type="domain" description="JmjC" evidence="1">
    <location>
        <begin position="114"/>
        <end position="287"/>
    </location>
</feature>
<dbReference type="GeneTree" id="ENSGT00940000157409"/>
<dbReference type="OMA" id="QNIVGYE"/>